<dbReference type="RefSeq" id="WP_068495627.1">
    <property type="nucleotide sequence ID" value="NZ_LWQT01000109.1"/>
</dbReference>
<evidence type="ECO:0008006" key="4">
    <source>
        <dbReference type="Google" id="ProtNLM"/>
    </source>
</evidence>
<gene>
    <name evidence="2" type="ORF">A6A04_08205</name>
</gene>
<dbReference type="Proteomes" id="UP000078428">
    <property type="component" value="Unassembled WGS sequence"/>
</dbReference>
<feature type="region of interest" description="Disordered" evidence="1">
    <location>
        <begin position="1"/>
        <end position="48"/>
    </location>
</feature>
<proteinExistence type="predicted"/>
<dbReference type="Pfam" id="PF11748">
    <property type="entry name" value="DUF3306"/>
    <property type="match status" value="1"/>
</dbReference>
<protein>
    <recommendedName>
        <fullName evidence="4">DUF3306 domain-containing protein</fullName>
    </recommendedName>
</protein>
<feature type="compositionally biased region" description="Pro residues" evidence="1">
    <location>
        <begin position="23"/>
        <end position="46"/>
    </location>
</feature>
<organism evidence="2 3">
    <name type="scientific">Paramagnetospirillum marisnigri</name>
    <dbReference type="NCBI Taxonomy" id="1285242"/>
    <lineage>
        <taxon>Bacteria</taxon>
        <taxon>Pseudomonadati</taxon>
        <taxon>Pseudomonadota</taxon>
        <taxon>Alphaproteobacteria</taxon>
        <taxon>Rhodospirillales</taxon>
        <taxon>Magnetospirillaceae</taxon>
        <taxon>Paramagnetospirillum</taxon>
    </lineage>
</organism>
<keyword evidence="3" id="KW-1185">Reference proteome</keyword>
<dbReference type="AlphaFoldDB" id="A0A178M7Q4"/>
<dbReference type="OrthoDB" id="8100830at2"/>
<dbReference type="EMBL" id="LWQT01000109">
    <property type="protein sequence ID" value="OAN44790.1"/>
    <property type="molecule type" value="Genomic_DNA"/>
</dbReference>
<accession>A0A178M7Q4</accession>
<dbReference type="STRING" id="1285242.A6A04_08205"/>
<sequence length="144" mass="15549">MTEPFLSRWSRKKQAAKTEETPAPAPDATPPDPEEPPPPSELPVPELPAIESLDASSDYSAFLKQGVPPDLRQQALQRLWASDPGLMAPEVMDLHMGDYTSPVVAEVVKTAWRLGKGVLDAAELAEEEKQAAQAATAPQQPDDV</sequence>
<dbReference type="InterPro" id="IPR021735">
    <property type="entry name" value="DUF3306"/>
</dbReference>
<evidence type="ECO:0000256" key="1">
    <source>
        <dbReference type="SAM" id="MobiDB-lite"/>
    </source>
</evidence>
<evidence type="ECO:0000313" key="2">
    <source>
        <dbReference type="EMBL" id="OAN44790.1"/>
    </source>
</evidence>
<evidence type="ECO:0000313" key="3">
    <source>
        <dbReference type="Proteomes" id="UP000078428"/>
    </source>
</evidence>
<reference evidence="2 3" key="1">
    <citation type="submission" date="2016-04" db="EMBL/GenBank/DDBJ databases">
        <title>Draft genome sequence of freshwater magnetotactic bacteria Magnetospirillum marisnigri SP-1 and Magnetospirillum moscoviense BB-1.</title>
        <authorList>
            <person name="Koziaeva V."/>
            <person name="Dziuba M.V."/>
            <person name="Ivanov T.M."/>
            <person name="Kuznetsov B."/>
            <person name="Grouzdev D.S."/>
        </authorList>
    </citation>
    <scope>NUCLEOTIDE SEQUENCE [LARGE SCALE GENOMIC DNA]</scope>
    <source>
        <strain evidence="2 3">SP-1</strain>
    </source>
</reference>
<name>A0A178M7Q4_9PROT</name>
<comment type="caution">
    <text evidence="2">The sequence shown here is derived from an EMBL/GenBank/DDBJ whole genome shotgun (WGS) entry which is preliminary data.</text>
</comment>